<sequence length="148" mass="15839">MAVIKIISGGQTGIDQLALKVARELGIETGGVTPKGFLTEDGPAPWLADYGLIDDSSPNYPPRTRRNVVDSDATVWFGSTDSSGFKLTKNCCVSAKKPFVANPNAIELENWIKNFQVNVLNVAGNRASKLSSVGKYQAQNALTLALIN</sequence>
<proteinExistence type="predicted"/>
<organism evidence="1 2">
    <name type="scientific">Larkinella terrae</name>
    <dbReference type="NCBI Taxonomy" id="2025311"/>
    <lineage>
        <taxon>Bacteria</taxon>
        <taxon>Pseudomonadati</taxon>
        <taxon>Bacteroidota</taxon>
        <taxon>Cytophagia</taxon>
        <taxon>Cytophagales</taxon>
        <taxon>Spirosomataceae</taxon>
        <taxon>Larkinella</taxon>
    </lineage>
</organism>
<accession>A0A7K0EJA7</accession>
<dbReference type="AlphaFoldDB" id="A0A7K0EJA7"/>
<dbReference type="OrthoDB" id="283616at2"/>
<dbReference type="RefSeq" id="WP_154175214.1">
    <property type="nucleotide sequence ID" value="NZ_WJXZ01000006.1"/>
</dbReference>
<gene>
    <name evidence="1" type="ORF">GJJ30_11030</name>
</gene>
<dbReference type="EMBL" id="WJXZ01000006">
    <property type="protein sequence ID" value="MRS61822.1"/>
    <property type="molecule type" value="Genomic_DNA"/>
</dbReference>
<evidence type="ECO:0000313" key="1">
    <source>
        <dbReference type="EMBL" id="MRS61822.1"/>
    </source>
</evidence>
<dbReference type="Gene3D" id="3.40.50.450">
    <property type="match status" value="1"/>
</dbReference>
<dbReference type="InterPro" id="IPR024755">
    <property type="entry name" value="cpYpsA"/>
</dbReference>
<dbReference type="Pfam" id="PF12694">
    <property type="entry name" value="cpYpsA"/>
    <property type="match status" value="1"/>
</dbReference>
<evidence type="ECO:0000313" key="2">
    <source>
        <dbReference type="Proteomes" id="UP000441754"/>
    </source>
</evidence>
<keyword evidence="2" id="KW-1185">Reference proteome</keyword>
<comment type="caution">
    <text evidence="1">The sequence shown here is derived from an EMBL/GenBank/DDBJ whole genome shotgun (WGS) entry which is preliminary data.</text>
</comment>
<reference evidence="1 2" key="1">
    <citation type="journal article" date="2018" name="Antonie Van Leeuwenhoek">
        <title>Larkinella terrae sp. nov., isolated from soil on Jeju Island, South Korea.</title>
        <authorList>
            <person name="Ten L.N."/>
            <person name="Jeon J."/>
            <person name="Park S.J."/>
            <person name="Park S."/>
            <person name="Lee S.Y."/>
            <person name="Kim M.K."/>
            <person name="Jung H.Y."/>
        </authorList>
    </citation>
    <scope>NUCLEOTIDE SEQUENCE [LARGE SCALE GENOMIC DNA]</scope>
    <source>
        <strain evidence="1 2">KCTC 52001</strain>
    </source>
</reference>
<protein>
    <recommendedName>
        <fullName evidence="3">Molybdenum cofactor carrier</fullName>
    </recommendedName>
</protein>
<dbReference type="Proteomes" id="UP000441754">
    <property type="component" value="Unassembled WGS sequence"/>
</dbReference>
<dbReference type="SUPFAM" id="SSF102405">
    <property type="entry name" value="MCP/YpsA-like"/>
    <property type="match status" value="1"/>
</dbReference>
<name>A0A7K0EJA7_9BACT</name>
<evidence type="ECO:0008006" key="3">
    <source>
        <dbReference type="Google" id="ProtNLM"/>
    </source>
</evidence>